<evidence type="ECO:0000259" key="2">
    <source>
        <dbReference type="Pfam" id="PF08327"/>
    </source>
</evidence>
<dbReference type="SUPFAM" id="SSF55961">
    <property type="entry name" value="Bet v1-like"/>
    <property type="match status" value="2"/>
</dbReference>
<comment type="similarity">
    <text evidence="1">Belongs to the AHA1 family.</text>
</comment>
<organism evidence="3 4">
    <name type="scientific">Chitinophaga horti</name>
    <dbReference type="NCBI Taxonomy" id="2920382"/>
    <lineage>
        <taxon>Bacteria</taxon>
        <taxon>Pseudomonadati</taxon>
        <taxon>Bacteroidota</taxon>
        <taxon>Chitinophagia</taxon>
        <taxon>Chitinophagales</taxon>
        <taxon>Chitinophagaceae</taxon>
        <taxon>Chitinophaga</taxon>
    </lineage>
</organism>
<evidence type="ECO:0000313" key="4">
    <source>
        <dbReference type="Proteomes" id="UP001162741"/>
    </source>
</evidence>
<dbReference type="Gene3D" id="3.30.530.20">
    <property type="match status" value="2"/>
</dbReference>
<dbReference type="RefSeq" id="WP_264280608.1">
    <property type="nucleotide sequence ID" value="NZ_CP107006.1"/>
</dbReference>
<keyword evidence="4" id="KW-1185">Reference proteome</keyword>
<protein>
    <submittedName>
        <fullName evidence="3">SRPBCC family protein</fullName>
    </submittedName>
</protein>
<sequence>MTSTPLIVERTYKAPINRVWEALTNKDQMKAWYFDIEDFNLEKGHRFHFTGGDEKEQYLHECEVLEVNAPNKLRHSWTYPEHNDGYSVVTFELFEEGADKTRVQLRHEGLDSFPKDHPNFAVESFTEGWNYILGESLLKFVEAETIRKSISINANPEVIWDIVLHPNDQWGKAFGGGAFTETTWEPGANVTWTDVDGSIGAKGVVKEHRVQQYLQVDMIEEDPQAIDLGYSERFSLEKGADGVNQLTIEAGPLQKKYIDGHSGPWDEALKIMKELSESK</sequence>
<dbReference type="InterPro" id="IPR023393">
    <property type="entry name" value="START-like_dom_sf"/>
</dbReference>
<evidence type="ECO:0000313" key="3">
    <source>
        <dbReference type="EMBL" id="UYQ92329.1"/>
    </source>
</evidence>
<feature type="domain" description="Activator of Hsp90 ATPase homologue 1/2-like C-terminal" evidence="2">
    <location>
        <begin position="13"/>
        <end position="139"/>
    </location>
</feature>
<dbReference type="Pfam" id="PF08327">
    <property type="entry name" value="AHSA1"/>
    <property type="match status" value="1"/>
</dbReference>
<dbReference type="Proteomes" id="UP001162741">
    <property type="component" value="Chromosome"/>
</dbReference>
<proteinExistence type="inferred from homology"/>
<accession>A0ABY6IY74</accession>
<gene>
    <name evidence="3" type="ORF">MKQ68_19780</name>
</gene>
<name>A0ABY6IY74_9BACT</name>
<reference evidence="3" key="1">
    <citation type="submission" date="2022-10" db="EMBL/GenBank/DDBJ databases">
        <title>Chitinophaga sp. nov., isolated from soil.</title>
        <authorList>
            <person name="Jeon C.O."/>
        </authorList>
    </citation>
    <scope>NUCLEOTIDE SEQUENCE</scope>
    <source>
        <strain evidence="3">R8</strain>
    </source>
</reference>
<dbReference type="CDD" id="cd07814">
    <property type="entry name" value="SRPBCC_CalC_Aha1-like"/>
    <property type="match status" value="1"/>
</dbReference>
<dbReference type="EMBL" id="CP107006">
    <property type="protein sequence ID" value="UYQ92329.1"/>
    <property type="molecule type" value="Genomic_DNA"/>
</dbReference>
<dbReference type="InterPro" id="IPR013538">
    <property type="entry name" value="ASHA1/2-like_C"/>
</dbReference>
<evidence type="ECO:0000256" key="1">
    <source>
        <dbReference type="ARBA" id="ARBA00006817"/>
    </source>
</evidence>